<gene>
    <name evidence="4" type="ORF">H9717_11770</name>
</gene>
<dbReference type="Gene3D" id="3.40.50.720">
    <property type="entry name" value="NAD(P)-binding Rossmann-like Domain"/>
    <property type="match status" value="1"/>
</dbReference>
<feature type="domain" description="GFO/IDH/MocA-like oxidoreductase" evidence="3">
    <location>
        <begin position="134"/>
        <end position="271"/>
    </location>
</feature>
<comment type="caution">
    <text evidence="4">The sequence shown here is derived from an EMBL/GenBank/DDBJ whole genome shotgun (WGS) entry which is preliminary data.</text>
</comment>
<protein>
    <submittedName>
        <fullName evidence="4">Gfo/Idh/MocA family oxidoreductase</fullName>
    </submittedName>
</protein>
<dbReference type="Pfam" id="PF01408">
    <property type="entry name" value="GFO_IDH_MocA"/>
    <property type="match status" value="1"/>
</dbReference>
<organism evidence="4 5">
    <name type="scientific">Candidatus Eisenbergiella merdipullorum</name>
    <dbReference type="NCBI Taxonomy" id="2838553"/>
    <lineage>
        <taxon>Bacteria</taxon>
        <taxon>Bacillati</taxon>
        <taxon>Bacillota</taxon>
        <taxon>Clostridia</taxon>
        <taxon>Lachnospirales</taxon>
        <taxon>Lachnospiraceae</taxon>
        <taxon>Eisenbergiella</taxon>
    </lineage>
</organism>
<accession>A0A9D2I5N8</accession>
<dbReference type="InterPro" id="IPR000683">
    <property type="entry name" value="Gfo/Idh/MocA-like_OxRdtase_N"/>
</dbReference>
<evidence type="ECO:0000313" key="5">
    <source>
        <dbReference type="Proteomes" id="UP000886858"/>
    </source>
</evidence>
<dbReference type="PANTHER" id="PTHR43818">
    <property type="entry name" value="BCDNA.GH03377"/>
    <property type="match status" value="1"/>
</dbReference>
<keyword evidence="1" id="KW-0560">Oxidoreductase</keyword>
<evidence type="ECO:0000259" key="2">
    <source>
        <dbReference type="Pfam" id="PF01408"/>
    </source>
</evidence>
<evidence type="ECO:0000259" key="3">
    <source>
        <dbReference type="Pfam" id="PF22725"/>
    </source>
</evidence>
<dbReference type="SUPFAM" id="SSF55347">
    <property type="entry name" value="Glyceraldehyde-3-phosphate dehydrogenase-like, C-terminal domain"/>
    <property type="match status" value="1"/>
</dbReference>
<dbReference type="SUPFAM" id="SSF51735">
    <property type="entry name" value="NAD(P)-binding Rossmann-fold domains"/>
    <property type="match status" value="1"/>
</dbReference>
<feature type="domain" description="Gfo/Idh/MocA-like oxidoreductase N-terminal" evidence="2">
    <location>
        <begin position="8"/>
        <end position="119"/>
    </location>
</feature>
<evidence type="ECO:0000256" key="1">
    <source>
        <dbReference type="ARBA" id="ARBA00023002"/>
    </source>
</evidence>
<evidence type="ECO:0000313" key="4">
    <source>
        <dbReference type="EMBL" id="HJA93771.1"/>
    </source>
</evidence>
<dbReference type="Proteomes" id="UP000886858">
    <property type="component" value="Unassembled WGS sequence"/>
</dbReference>
<dbReference type="Gene3D" id="3.30.360.10">
    <property type="entry name" value="Dihydrodipicolinate Reductase, domain 2"/>
    <property type="match status" value="1"/>
</dbReference>
<reference evidence="4" key="2">
    <citation type="submission" date="2021-04" db="EMBL/GenBank/DDBJ databases">
        <authorList>
            <person name="Gilroy R."/>
        </authorList>
    </citation>
    <scope>NUCLEOTIDE SEQUENCE</scope>
    <source>
        <strain evidence="4">CHK179-7159</strain>
    </source>
</reference>
<dbReference type="InterPro" id="IPR050463">
    <property type="entry name" value="Gfo/Idh/MocA_oxidrdct_glycsds"/>
</dbReference>
<dbReference type="Pfam" id="PF22725">
    <property type="entry name" value="GFO_IDH_MocA_C3"/>
    <property type="match status" value="1"/>
</dbReference>
<dbReference type="GO" id="GO:0000166">
    <property type="term" value="F:nucleotide binding"/>
    <property type="evidence" value="ECO:0007669"/>
    <property type="project" value="InterPro"/>
</dbReference>
<reference evidence="4" key="1">
    <citation type="journal article" date="2021" name="PeerJ">
        <title>Extensive microbial diversity within the chicken gut microbiome revealed by metagenomics and culture.</title>
        <authorList>
            <person name="Gilroy R."/>
            <person name="Ravi A."/>
            <person name="Getino M."/>
            <person name="Pursley I."/>
            <person name="Horton D.L."/>
            <person name="Alikhan N.F."/>
            <person name="Baker D."/>
            <person name="Gharbi K."/>
            <person name="Hall N."/>
            <person name="Watson M."/>
            <person name="Adriaenssens E.M."/>
            <person name="Foster-Nyarko E."/>
            <person name="Jarju S."/>
            <person name="Secka A."/>
            <person name="Antonio M."/>
            <person name="Oren A."/>
            <person name="Chaudhuri R.R."/>
            <person name="La Ragione R."/>
            <person name="Hildebrand F."/>
            <person name="Pallen M.J."/>
        </authorList>
    </citation>
    <scope>NUCLEOTIDE SEQUENCE</scope>
    <source>
        <strain evidence="4">CHK179-7159</strain>
    </source>
</reference>
<dbReference type="InterPro" id="IPR055170">
    <property type="entry name" value="GFO_IDH_MocA-like_dom"/>
</dbReference>
<name>A0A9D2I5N8_9FIRM</name>
<dbReference type="InterPro" id="IPR036291">
    <property type="entry name" value="NAD(P)-bd_dom_sf"/>
</dbReference>
<dbReference type="AlphaFoldDB" id="A0A9D2I5N8"/>
<dbReference type="GO" id="GO:0016491">
    <property type="term" value="F:oxidoreductase activity"/>
    <property type="evidence" value="ECO:0007669"/>
    <property type="project" value="UniProtKB-KW"/>
</dbReference>
<dbReference type="PANTHER" id="PTHR43818:SF11">
    <property type="entry name" value="BCDNA.GH03377"/>
    <property type="match status" value="1"/>
</dbReference>
<dbReference type="EMBL" id="DWYY01000127">
    <property type="protein sequence ID" value="HJA93771.1"/>
    <property type="molecule type" value="Genomic_DNA"/>
</dbReference>
<proteinExistence type="predicted"/>
<sequence>MKPFKPVKTALIGSGMISGQYLKYCIEEMNVLDVVGCSDIIPERAQKRAEEFGIRQMTNEEILNDDSIEIVINTTYPEAHYEVAKAILQSGKHAYTEKMITRTLKEADELMELAAQKKVYQCGAPDTFLGASLQTARFMLDSGIIGTPVAARAVLIRSYHHERFYTGEEKRFAFCPGGGIIFDMGSYYLTALVFLLGAIRRVCGFAQIRDAKRVYQNPHSPHYQEEMLVESWNNVAGTLEFENGVLCSLLTSSESGAFEHGLVIYGTEGKLILADPNNFGDPVYIQLKSGEKQQVPMTHGLANAARGLGVADLAYAVRNHRAPRASGEMTRHVLEAALGICESSKTGAIYSMLTRCQRPEPFRPGYTEYQELVMDL</sequence>